<evidence type="ECO:0000313" key="5">
    <source>
        <dbReference type="Proteomes" id="UP000310121"/>
    </source>
</evidence>
<dbReference type="Proteomes" id="UP000310121">
    <property type="component" value="Unassembled WGS sequence"/>
</dbReference>
<feature type="compositionally biased region" description="Basic and acidic residues" evidence="1">
    <location>
        <begin position="160"/>
        <end position="171"/>
    </location>
</feature>
<feature type="compositionally biased region" description="Basic and acidic residues" evidence="1">
    <location>
        <begin position="188"/>
        <end position="198"/>
    </location>
</feature>
<gene>
    <name evidence="3" type="ORF">D6C90_06192</name>
    <name evidence="2" type="ORF">D6D19_09722</name>
</gene>
<evidence type="ECO:0000313" key="3">
    <source>
        <dbReference type="EMBL" id="THZ39182.1"/>
    </source>
</evidence>
<dbReference type="EMBL" id="QZBN01000629">
    <property type="protein sequence ID" value="THZ39182.1"/>
    <property type="molecule type" value="Genomic_DNA"/>
</dbReference>
<feature type="region of interest" description="Disordered" evidence="1">
    <location>
        <begin position="160"/>
        <end position="240"/>
    </location>
</feature>
<comment type="caution">
    <text evidence="3">The sequence shown here is derived from an EMBL/GenBank/DDBJ whole genome shotgun (WGS) entry which is preliminary data.</text>
</comment>
<organism evidence="3 5">
    <name type="scientific">Aureobasidium pullulans</name>
    <name type="common">Black yeast</name>
    <name type="synonym">Pullularia pullulans</name>
    <dbReference type="NCBI Taxonomy" id="5580"/>
    <lineage>
        <taxon>Eukaryota</taxon>
        <taxon>Fungi</taxon>
        <taxon>Dikarya</taxon>
        <taxon>Ascomycota</taxon>
        <taxon>Pezizomycotina</taxon>
        <taxon>Dothideomycetes</taxon>
        <taxon>Dothideomycetidae</taxon>
        <taxon>Dothideales</taxon>
        <taxon>Saccotheciaceae</taxon>
        <taxon>Aureobasidium</taxon>
    </lineage>
</organism>
<evidence type="ECO:0000313" key="2">
    <source>
        <dbReference type="EMBL" id="THW63025.1"/>
    </source>
</evidence>
<name>A0A4S9UKM0_AURPU</name>
<dbReference type="EMBL" id="QZAO01000582">
    <property type="protein sequence ID" value="THW63025.1"/>
    <property type="molecule type" value="Genomic_DNA"/>
</dbReference>
<feature type="region of interest" description="Disordered" evidence="1">
    <location>
        <begin position="355"/>
        <end position="420"/>
    </location>
</feature>
<feature type="compositionally biased region" description="Basic and acidic residues" evidence="1">
    <location>
        <begin position="368"/>
        <end position="378"/>
    </location>
</feature>
<dbReference type="AlphaFoldDB" id="A0A4S9UKM0"/>
<evidence type="ECO:0000256" key="1">
    <source>
        <dbReference type="SAM" id="MobiDB-lite"/>
    </source>
</evidence>
<feature type="compositionally biased region" description="Low complexity" evidence="1">
    <location>
        <begin position="203"/>
        <end position="227"/>
    </location>
</feature>
<proteinExistence type="predicted"/>
<feature type="compositionally biased region" description="Polar residues" evidence="1">
    <location>
        <begin position="173"/>
        <end position="182"/>
    </location>
</feature>
<protein>
    <submittedName>
        <fullName evidence="3">Uncharacterized protein</fullName>
    </submittedName>
</protein>
<feature type="compositionally biased region" description="Low complexity" evidence="1">
    <location>
        <begin position="381"/>
        <end position="411"/>
    </location>
</feature>
<accession>A0A4S9UKM0</accession>
<dbReference type="Proteomes" id="UP000308802">
    <property type="component" value="Unassembled WGS sequence"/>
</dbReference>
<feature type="region of interest" description="Disordered" evidence="1">
    <location>
        <begin position="1"/>
        <end position="32"/>
    </location>
</feature>
<sequence length="420" mass="48255">MLDEQKQRATEAIQKAKRSSADREVSAQDDEDFDLGNHIDDTLLDITQAYELNINEIVTNALRRKSNTPIETLEQFTALDAEDFASLVAKYPHQWFRASHYRAEDKLDDLSDETNMLENELKQTKKTAGRRETRLSQCKTIIEKQQETLALQESNIAELRQRVDRGRERTRTPSRPDQSPAKSWSPPQRRDAALDRDRRRSRNPSTSPPVRLSEAPTHNTTTTTSSATHRRSIKVPEPPEFANDDKVKFAEWSTKMRMKLRAGEFDSQDETTKLHYLLSRTRNGPFMRLKMNDWYGDRHEKSRAYSNLANMSQGYNEPFADFYAKFEEKLAYVTMDDEQQMIQITEKLNGRYRSRIDDGTNYANPSASDRDRDRDRRPRGNRNASISSQGSTASSRSTSSTSTAASSVVATLPKLTDELR</sequence>
<reference evidence="4 5" key="1">
    <citation type="submission" date="2018-10" db="EMBL/GenBank/DDBJ databases">
        <title>Fifty Aureobasidium pullulans genomes reveal a recombining polyextremotolerant generalist.</title>
        <authorList>
            <person name="Gostincar C."/>
            <person name="Turk M."/>
            <person name="Zajc J."/>
            <person name="Gunde-Cimerman N."/>
        </authorList>
    </citation>
    <scope>NUCLEOTIDE SEQUENCE [LARGE SCALE GENOMIC DNA]</scope>
    <source>
        <strain evidence="2 4">EXF-10659</strain>
        <strain evidence="3 5">EXF-3844</strain>
    </source>
</reference>
<evidence type="ECO:0000313" key="4">
    <source>
        <dbReference type="Proteomes" id="UP000308802"/>
    </source>
</evidence>